<dbReference type="Gene3D" id="2.30.30.40">
    <property type="entry name" value="SH3 Domains"/>
    <property type="match status" value="1"/>
</dbReference>
<dbReference type="Gene3D" id="2.60.120.380">
    <property type="match status" value="1"/>
</dbReference>
<keyword evidence="3" id="KW-1185">Reference proteome</keyword>
<organism evidence="2 3">
    <name type="scientific">Roseofilum acuticapitatum BLCC-M154</name>
    <dbReference type="NCBI Taxonomy" id="3022444"/>
    <lineage>
        <taxon>Bacteria</taxon>
        <taxon>Bacillati</taxon>
        <taxon>Cyanobacteriota</taxon>
        <taxon>Cyanophyceae</taxon>
        <taxon>Desertifilales</taxon>
        <taxon>Desertifilaceae</taxon>
        <taxon>Roseofilum</taxon>
        <taxon>Roseofilum acuticapitatum</taxon>
    </lineage>
</organism>
<proteinExistence type="predicted"/>
<feature type="region of interest" description="Disordered" evidence="1">
    <location>
        <begin position="33"/>
        <end position="55"/>
    </location>
</feature>
<reference evidence="2 3" key="1">
    <citation type="submission" date="2023-01" db="EMBL/GenBank/DDBJ databases">
        <title>Novel diversity within Roseofilum (Cyanobacteria; Desertifilaceae) from marine benthic mats with descriptions of four novel species.</title>
        <authorList>
            <person name="Wang Y."/>
            <person name="Berthold D.E."/>
            <person name="Hu J."/>
            <person name="Lefler F.W."/>
            <person name="Laughinghouse H.D. IV."/>
        </authorList>
    </citation>
    <scope>NUCLEOTIDE SEQUENCE [LARGE SCALE GENOMIC DNA]</scope>
    <source>
        <strain evidence="2 3">BLCC-M154</strain>
    </source>
</reference>
<evidence type="ECO:0000313" key="3">
    <source>
        <dbReference type="Proteomes" id="UP001235303"/>
    </source>
</evidence>
<protein>
    <submittedName>
        <fullName evidence="2">SH3 domain-containing protein</fullName>
    </submittedName>
</protein>
<accession>A0ABT7AVN0</accession>
<dbReference type="RefSeq" id="WP_283754074.1">
    <property type="nucleotide sequence ID" value="NZ_JAQOSP010000087.1"/>
</dbReference>
<dbReference type="EMBL" id="JAQOSP010000087">
    <property type="protein sequence ID" value="MDJ1170316.1"/>
    <property type="molecule type" value="Genomic_DNA"/>
</dbReference>
<evidence type="ECO:0000313" key="2">
    <source>
        <dbReference type="EMBL" id="MDJ1170316.1"/>
    </source>
</evidence>
<evidence type="ECO:0000256" key="1">
    <source>
        <dbReference type="SAM" id="MobiDB-lite"/>
    </source>
</evidence>
<sequence length="284" mass="31671">MYISFKSPKVIAVGLVGLLASLNVETLDRWGAPPAERTDVSIDRSQASDPTPPNLAVSQQTAHWVTPNIDPEKGSLLPPHLNKNWTPVELMASQETLVRDLQYCVISMAQLSTTKSPLYVRATPKNNGAIVGELESGRWIGILNGTDQWFEIIDPTKGWVKRSEVDSACNEKVERLNLGPRQSSIPIKDRMVGVGVHRYLIHVPPGKALTLKNVEGTIPRIVDPHGELLTQDWQTTDESLPEWTGELMESGDYRLEVVSHDSQLEYSFLVEVTPLQEYAQMLNR</sequence>
<name>A0ABT7AVN0_9CYAN</name>
<dbReference type="Proteomes" id="UP001235303">
    <property type="component" value="Unassembled WGS sequence"/>
</dbReference>
<comment type="caution">
    <text evidence="2">The sequence shown here is derived from an EMBL/GenBank/DDBJ whole genome shotgun (WGS) entry which is preliminary data.</text>
</comment>
<gene>
    <name evidence="2" type="ORF">PMG71_12825</name>
</gene>